<keyword evidence="6" id="KW-1185">Reference proteome</keyword>
<organism evidence="5 6">
    <name type="scientific">Sanguibacter gelidistatuariae</name>
    <dbReference type="NCBI Taxonomy" id="1814289"/>
    <lineage>
        <taxon>Bacteria</taxon>
        <taxon>Bacillati</taxon>
        <taxon>Actinomycetota</taxon>
        <taxon>Actinomycetes</taxon>
        <taxon>Micrococcales</taxon>
        <taxon>Sanguibacteraceae</taxon>
        <taxon>Sanguibacter</taxon>
    </lineage>
</organism>
<dbReference type="EMBL" id="FMYH01000002">
    <property type="protein sequence ID" value="SDC35390.1"/>
    <property type="molecule type" value="Genomic_DNA"/>
</dbReference>
<proteinExistence type="predicted"/>
<evidence type="ECO:0000256" key="1">
    <source>
        <dbReference type="ARBA" id="ARBA00004196"/>
    </source>
</evidence>
<feature type="domain" description="Periplasmic binding protein" evidence="4">
    <location>
        <begin position="27"/>
        <end position="286"/>
    </location>
</feature>
<dbReference type="Gene3D" id="3.40.50.2300">
    <property type="match status" value="2"/>
</dbReference>
<dbReference type="InterPro" id="IPR025997">
    <property type="entry name" value="SBP_2_dom"/>
</dbReference>
<dbReference type="SUPFAM" id="SSF53822">
    <property type="entry name" value="Periplasmic binding protein-like I"/>
    <property type="match status" value="1"/>
</dbReference>
<evidence type="ECO:0000259" key="4">
    <source>
        <dbReference type="Pfam" id="PF13407"/>
    </source>
</evidence>
<dbReference type="PANTHER" id="PTHR30036">
    <property type="entry name" value="D-XYLOSE-BINDING PERIPLASMIC PROTEIN"/>
    <property type="match status" value="1"/>
</dbReference>
<dbReference type="AlphaFoldDB" id="A0A1G6KWC9"/>
<protein>
    <submittedName>
        <fullName evidence="5">D-xylose transport system substrate-binding protein</fullName>
    </submittedName>
</protein>
<dbReference type="GO" id="GO:0030288">
    <property type="term" value="C:outer membrane-bounded periplasmic space"/>
    <property type="evidence" value="ECO:0007669"/>
    <property type="project" value="TreeGrafter"/>
</dbReference>
<feature type="chain" id="PRO_5039448829" evidence="3">
    <location>
        <begin position="25"/>
        <end position="347"/>
    </location>
</feature>
<dbReference type="RefSeq" id="WP_093182336.1">
    <property type="nucleotide sequence ID" value="NZ_FMYH01000002.1"/>
</dbReference>
<sequence>MAATTALVALLALTSCSDADGASAGTIAFLLPESKTTRYESIDRPMFESVVSQRCPDCTVLYSNANQDPERQQVQAEAALAHGATVLVLDAVDTATAQSILASARARGVAVVAYDRFLAGADYYVSFDSRRIGQMQGEALVRALRNNGVTEGHILVVNGAATDPNSAELREGLALALENSDLTILAEYSTPDWSPDSAHEWVSGQLTRFEGDVDGVYAANDGTAGGAITAMRAAGLSPIPPVTGQDAELAAVQRIVTGDQYMTVYKAISQQAWTAAELAVRLVQGETPVATATVRGVPAMLLTPMAVTRETIQGVLIAGGVFTAAQICVQPFTQACIDAGLLDPAEN</sequence>
<evidence type="ECO:0000256" key="3">
    <source>
        <dbReference type="SAM" id="SignalP"/>
    </source>
</evidence>
<name>A0A1G6KWC9_9MICO</name>
<dbReference type="InterPro" id="IPR050555">
    <property type="entry name" value="Bact_Solute-Bind_Prot2"/>
</dbReference>
<dbReference type="PANTHER" id="PTHR30036:SF1">
    <property type="entry name" value="D-XYLOSE-BINDING PERIPLASMIC PROTEIN"/>
    <property type="match status" value="1"/>
</dbReference>
<dbReference type="InterPro" id="IPR028082">
    <property type="entry name" value="Peripla_BP_I"/>
</dbReference>
<reference evidence="5 6" key="1">
    <citation type="submission" date="2016-09" db="EMBL/GenBank/DDBJ databases">
        <authorList>
            <person name="Capua I."/>
            <person name="De Benedictis P."/>
            <person name="Joannis T."/>
            <person name="Lombin L.H."/>
            <person name="Cattoli G."/>
        </authorList>
    </citation>
    <scope>NUCLEOTIDE SEQUENCE [LARGE SCALE GENOMIC DNA]</scope>
    <source>
        <strain evidence="5 6">ISLP-3</strain>
    </source>
</reference>
<evidence type="ECO:0000256" key="2">
    <source>
        <dbReference type="ARBA" id="ARBA00022729"/>
    </source>
</evidence>
<dbReference type="Pfam" id="PF13407">
    <property type="entry name" value="Peripla_BP_4"/>
    <property type="match status" value="1"/>
</dbReference>
<dbReference type="OrthoDB" id="9773673at2"/>
<evidence type="ECO:0000313" key="6">
    <source>
        <dbReference type="Proteomes" id="UP000199039"/>
    </source>
</evidence>
<dbReference type="STRING" id="1814289.SAMN05216410_1702"/>
<dbReference type="Proteomes" id="UP000199039">
    <property type="component" value="Unassembled WGS sequence"/>
</dbReference>
<dbReference type="GO" id="GO:0030246">
    <property type="term" value="F:carbohydrate binding"/>
    <property type="evidence" value="ECO:0007669"/>
    <property type="project" value="TreeGrafter"/>
</dbReference>
<gene>
    <name evidence="5" type="ORF">SAMN05216410_1702</name>
</gene>
<comment type="subcellular location">
    <subcellularLocation>
        <location evidence="1">Cell envelope</location>
    </subcellularLocation>
</comment>
<accession>A0A1G6KWC9</accession>
<evidence type="ECO:0000313" key="5">
    <source>
        <dbReference type="EMBL" id="SDC35390.1"/>
    </source>
</evidence>
<keyword evidence="2 3" id="KW-0732">Signal</keyword>
<feature type="signal peptide" evidence="3">
    <location>
        <begin position="1"/>
        <end position="24"/>
    </location>
</feature>